<protein>
    <submittedName>
        <fullName evidence="10">N-acetylglucosamine-6-phosphate deacetylase</fullName>
    </submittedName>
</protein>
<dbReference type="InterPro" id="IPR003764">
    <property type="entry name" value="GlcNAc_6-P_deAcase"/>
</dbReference>
<feature type="binding site" evidence="7">
    <location>
        <position position="243"/>
    </location>
    <ligand>
        <name>substrate</name>
    </ligand>
</feature>
<organism evidence="10 11">
    <name type="scientific">Pelagibacterium lentulum</name>
    <dbReference type="NCBI Taxonomy" id="2029865"/>
    <lineage>
        <taxon>Bacteria</taxon>
        <taxon>Pseudomonadati</taxon>
        <taxon>Pseudomonadota</taxon>
        <taxon>Alphaproteobacteria</taxon>
        <taxon>Hyphomicrobiales</taxon>
        <taxon>Devosiaceae</taxon>
        <taxon>Pelagibacterium</taxon>
    </lineage>
</organism>
<dbReference type="RefSeq" id="WP_127071548.1">
    <property type="nucleotide sequence ID" value="NZ_BMKB01000008.1"/>
</dbReference>
<dbReference type="Gene3D" id="3.20.20.140">
    <property type="entry name" value="Metal-dependent hydrolases"/>
    <property type="match status" value="1"/>
</dbReference>
<dbReference type="GO" id="GO:0046872">
    <property type="term" value="F:metal ion binding"/>
    <property type="evidence" value="ECO:0007669"/>
    <property type="project" value="UniProtKB-KW"/>
</dbReference>
<dbReference type="GO" id="GO:0006046">
    <property type="term" value="P:N-acetylglucosamine catabolic process"/>
    <property type="evidence" value="ECO:0007669"/>
    <property type="project" value="TreeGrafter"/>
</dbReference>
<reference evidence="10 11" key="1">
    <citation type="journal article" date="2014" name="Int. J. Syst. Evol. Microbiol.">
        <title>Complete genome sequence of Corynebacterium casei LMG S-19264T (=DSM 44701T), isolated from a smear-ripened cheese.</title>
        <authorList>
            <consortium name="US DOE Joint Genome Institute (JGI-PGF)"/>
            <person name="Walter F."/>
            <person name="Albersmeier A."/>
            <person name="Kalinowski J."/>
            <person name="Ruckert C."/>
        </authorList>
    </citation>
    <scope>NUCLEOTIDE SEQUENCE [LARGE SCALE GENOMIC DNA]</scope>
    <source>
        <strain evidence="10 11">CGMCC 1.15896</strain>
    </source>
</reference>
<feature type="binding site" evidence="7">
    <location>
        <begin position="302"/>
        <end position="304"/>
    </location>
    <ligand>
        <name>substrate</name>
    </ligand>
</feature>
<dbReference type="PANTHER" id="PTHR11113">
    <property type="entry name" value="N-ACETYLGLUCOSAMINE-6-PHOSPHATE DEACETYLASE"/>
    <property type="match status" value="1"/>
</dbReference>
<evidence type="ECO:0000256" key="8">
    <source>
        <dbReference type="PIRSR" id="PIRSR038994-3"/>
    </source>
</evidence>
<dbReference type="Gene3D" id="2.30.40.10">
    <property type="entry name" value="Urease, subunit C, domain 1"/>
    <property type="match status" value="1"/>
</dbReference>
<evidence type="ECO:0000256" key="5">
    <source>
        <dbReference type="PIRNR" id="PIRNR038994"/>
    </source>
</evidence>
<evidence type="ECO:0000256" key="1">
    <source>
        <dbReference type="ARBA" id="ARBA00010716"/>
    </source>
</evidence>
<dbReference type="GO" id="GO:0008448">
    <property type="term" value="F:N-acetylglucosamine-6-phosphate deacetylase activity"/>
    <property type="evidence" value="ECO:0007669"/>
    <property type="project" value="InterPro"/>
</dbReference>
<dbReference type="InterPro" id="IPR011059">
    <property type="entry name" value="Metal-dep_hydrolase_composite"/>
</dbReference>
<evidence type="ECO:0000313" key="11">
    <source>
        <dbReference type="Proteomes" id="UP000596977"/>
    </source>
</evidence>
<evidence type="ECO:0000256" key="4">
    <source>
        <dbReference type="ARBA" id="ARBA00023277"/>
    </source>
</evidence>
<evidence type="ECO:0000259" key="9">
    <source>
        <dbReference type="Pfam" id="PF01979"/>
    </source>
</evidence>
<evidence type="ECO:0000313" key="10">
    <source>
        <dbReference type="EMBL" id="GGA62056.1"/>
    </source>
</evidence>
<feature type="domain" description="Amidohydrolase-related" evidence="9">
    <location>
        <begin position="37"/>
        <end position="374"/>
    </location>
</feature>
<sequence>MTDISGIDPYTGKVQTVSFAGGTPVSAIFEGGEADCYLAPGLVDIQVNGYAGFDLNSGKLEPETVSSLARAMLAHGVTSFLPTVITASEADIVQALSAIRSAVDSDMIVRNMVAGIHVEGPFISPEDGPRGAHPREHVRAPDVEEVRRWLVTSGGLVSMVTLSPHWPETDAFIHAVVEMGITIAIGHTDATPEQVHAAAAAGASLSTHLGNGAAAMLPRHPNFIWAQLVDERLTAALIGDGHHLPADTLKAMLRAKGLESSVLVSDVASLGGLKPGLYTQAIGGQVELTADGRLGIAGTPYLAGAARNLNEGIVSTMGLTGLSLGDVFRLATENPGRFAKGRGKLAVGKRADIVRFRINPGQSSLEIVDVWLNGAKVVG</sequence>
<evidence type="ECO:0000256" key="2">
    <source>
        <dbReference type="ARBA" id="ARBA00022723"/>
    </source>
</evidence>
<dbReference type="PANTHER" id="PTHR11113:SF14">
    <property type="entry name" value="N-ACETYLGLUCOSAMINE-6-PHOSPHATE DEACETYLASE"/>
    <property type="match status" value="1"/>
</dbReference>
<evidence type="ECO:0000256" key="3">
    <source>
        <dbReference type="ARBA" id="ARBA00022801"/>
    </source>
</evidence>
<comment type="caution">
    <text evidence="10">The sequence shown here is derived from an EMBL/GenBank/DDBJ whole genome shotgun (WGS) entry which is preliminary data.</text>
</comment>
<dbReference type="PIRSF" id="PIRSF038994">
    <property type="entry name" value="NagA"/>
    <property type="match status" value="1"/>
</dbReference>
<comment type="similarity">
    <text evidence="1 5">Belongs to the metallo-dependent hydrolases superfamily. NagA family.</text>
</comment>
<accession>A0A916RNQ9</accession>
<proteinExistence type="inferred from homology"/>
<dbReference type="SUPFAM" id="SSF51556">
    <property type="entry name" value="Metallo-dependent hydrolases"/>
    <property type="match status" value="1"/>
</dbReference>
<feature type="binding site" evidence="7">
    <location>
        <position position="132"/>
    </location>
    <ligand>
        <name>substrate</name>
    </ligand>
</feature>
<name>A0A916RNQ9_9HYPH</name>
<comment type="cofactor">
    <cofactor evidence="8">
        <name>a divalent metal cation</name>
        <dbReference type="ChEBI" id="CHEBI:60240"/>
    </cofactor>
    <text evidence="8">Binds 1 divalent metal cation per subunit.</text>
</comment>
<dbReference type="InterPro" id="IPR032466">
    <property type="entry name" value="Metal_Hydrolase"/>
</dbReference>
<dbReference type="AlphaFoldDB" id="A0A916RNQ9"/>
<evidence type="ECO:0000256" key="6">
    <source>
        <dbReference type="PIRSR" id="PIRSR038994-1"/>
    </source>
</evidence>
<keyword evidence="11" id="KW-1185">Reference proteome</keyword>
<feature type="binding site" evidence="7">
    <location>
        <position position="219"/>
    </location>
    <ligand>
        <name>substrate</name>
    </ligand>
</feature>
<feature type="binding site" evidence="8">
    <location>
        <position position="187"/>
    </location>
    <ligand>
        <name>Zn(2+)</name>
        <dbReference type="ChEBI" id="CHEBI:29105"/>
    </ligand>
</feature>
<dbReference type="Pfam" id="PF01979">
    <property type="entry name" value="Amidohydro_1"/>
    <property type="match status" value="1"/>
</dbReference>
<dbReference type="Proteomes" id="UP000596977">
    <property type="component" value="Unassembled WGS sequence"/>
</dbReference>
<keyword evidence="2 8" id="KW-0479">Metal-binding</keyword>
<keyword evidence="3 5" id="KW-0378">Hydrolase</keyword>
<evidence type="ECO:0000256" key="7">
    <source>
        <dbReference type="PIRSR" id="PIRSR038994-2"/>
    </source>
</evidence>
<feature type="binding site" evidence="7">
    <location>
        <begin position="211"/>
        <end position="212"/>
    </location>
    <ligand>
        <name>substrate</name>
    </ligand>
</feature>
<gene>
    <name evidence="10" type="primary">nagA</name>
    <name evidence="10" type="ORF">GCM10011499_35480</name>
</gene>
<feature type="binding site" evidence="8">
    <location>
        <position position="208"/>
    </location>
    <ligand>
        <name>Zn(2+)</name>
        <dbReference type="ChEBI" id="CHEBI:29105"/>
    </ligand>
</feature>
<dbReference type="InterPro" id="IPR006680">
    <property type="entry name" value="Amidohydro-rel"/>
</dbReference>
<keyword evidence="4 5" id="KW-0119">Carbohydrate metabolism</keyword>
<dbReference type="EMBL" id="BMKB01000008">
    <property type="protein sequence ID" value="GGA62056.1"/>
    <property type="molecule type" value="Genomic_DNA"/>
</dbReference>
<dbReference type="OrthoDB" id="9776488at2"/>
<feature type="binding site" evidence="8">
    <location>
        <position position="119"/>
    </location>
    <ligand>
        <name>Zn(2+)</name>
        <dbReference type="ChEBI" id="CHEBI:29105"/>
    </ligand>
</feature>
<feature type="active site" description="Proton donor/acceptor" evidence="6">
    <location>
        <position position="266"/>
    </location>
</feature>